<dbReference type="PANTHER" id="PTHR39394">
    <property type="entry name" value="YALI0E31793P"/>
    <property type="match status" value="1"/>
</dbReference>
<comment type="caution">
    <text evidence="3">The sequence shown here is derived from an EMBL/GenBank/DDBJ whole genome shotgun (WGS) entry which is preliminary data.</text>
</comment>
<feature type="compositionally biased region" description="Basic and acidic residues" evidence="1">
    <location>
        <begin position="187"/>
        <end position="200"/>
    </location>
</feature>
<dbReference type="AlphaFoldDB" id="A0A9N8V5U1"/>
<evidence type="ECO:0000313" key="3">
    <source>
        <dbReference type="EMBL" id="CAG8437699.1"/>
    </source>
</evidence>
<feature type="domain" description="DnaJ homologue subfamily C member 28 conserved" evidence="2">
    <location>
        <begin position="213"/>
        <end position="283"/>
    </location>
</feature>
<keyword evidence="4" id="KW-1185">Reference proteome</keyword>
<dbReference type="InterPro" id="IPR018961">
    <property type="entry name" value="DnaJ_homolog_subfam-C_membr-28"/>
</dbReference>
<sequence>MRLSYSLRTSFVFRQIQINDIKARYKQTFTNTTQFSDSKSSCSTPKVTFDEDQDSGEVIETSYEPSPASINTITKSSFVRETDVPWNGEEEIETTVLRMIVDKYPPLKVRRGSVKEYIDAHGRGPVIYNSSFNGPNSSSSNFHSPHESLFESGNPTLSPENLNRSNKNVSPSTRSSRKHPEMGPAKKTKDVDEHRSKHQNEALPRSIAAWNSIVERRIQDAISAGEFKNLPYRGKPLPPDPNENNPYLDRTELLMNRLVQRQGAAPAWIEYQKEVDKEITAFRNRILESWSRYSSLNNLSPQKPNRKWEEKQVSYCEKIIIKLNSRLRSYNTVAPYAARRCYLSLEDEFRRMYQNVRDEGRGTMVDRTKNDGNDEVKKNDEVKDGDNIWMGLAKGFKWLIGH</sequence>
<dbReference type="Proteomes" id="UP000789342">
    <property type="component" value="Unassembled WGS sequence"/>
</dbReference>
<organism evidence="3 4">
    <name type="scientific">Acaulospora morrowiae</name>
    <dbReference type="NCBI Taxonomy" id="94023"/>
    <lineage>
        <taxon>Eukaryota</taxon>
        <taxon>Fungi</taxon>
        <taxon>Fungi incertae sedis</taxon>
        <taxon>Mucoromycota</taxon>
        <taxon>Glomeromycotina</taxon>
        <taxon>Glomeromycetes</taxon>
        <taxon>Diversisporales</taxon>
        <taxon>Acaulosporaceae</taxon>
        <taxon>Acaulospora</taxon>
    </lineage>
</organism>
<protein>
    <submittedName>
        <fullName evidence="3">15523_t:CDS:1</fullName>
    </submittedName>
</protein>
<feature type="region of interest" description="Disordered" evidence="1">
    <location>
        <begin position="136"/>
        <end position="203"/>
    </location>
</feature>
<evidence type="ECO:0000256" key="1">
    <source>
        <dbReference type="SAM" id="MobiDB-lite"/>
    </source>
</evidence>
<dbReference type="PANTHER" id="PTHR39394:SF1">
    <property type="entry name" value="DNAJ HOMOLOGUE SUBFAMILY C MEMBER 28 CONSERVED DOMAIN-CONTAINING PROTEIN"/>
    <property type="match status" value="1"/>
</dbReference>
<reference evidence="3" key="1">
    <citation type="submission" date="2021-06" db="EMBL/GenBank/DDBJ databases">
        <authorList>
            <person name="Kallberg Y."/>
            <person name="Tangrot J."/>
            <person name="Rosling A."/>
        </authorList>
    </citation>
    <scope>NUCLEOTIDE SEQUENCE</scope>
    <source>
        <strain evidence="3">CL551</strain>
    </source>
</reference>
<accession>A0A9N8V5U1</accession>
<feature type="compositionally biased region" description="Polar residues" evidence="1">
    <location>
        <begin position="151"/>
        <end position="174"/>
    </location>
</feature>
<gene>
    <name evidence="3" type="ORF">AMORRO_LOCUS34</name>
</gene>
<evidence type="ECO:0000259" key="2">
    <source>
        <dbReference type="Pfam" id="PF09350"/>
    </source>
</evidence>
<dbReference type="Pfam" id="PF09350">
    <property type="entry name" value="DJC28_CD"/>
    <property type="match status" value="1"/>
</dbReference>
<dbReference type="EMBL" id="CAJVPV010000007">
    <property type="protein sequence ID" value="CAG8437699.1"/>
    <property type="molecule type" value="Genomic_DNA"/>
</dbReference>
<dbReference type="OrthoDB" id="547796at2759"/>
<proteinExistence type="predicted"/>
<evidence type="ECO:0000313" key="4">
    <source>
        <dbReference type="Proteomes" id="UP000789342"/>
    </source>
</evidence>
<name>A0A9N8V5U1_9GLOM</name>